<dbReference type="InterPro" id="IPR006139">
    <property type="entry name" value="D-isomer_2_OHA_DH_cat_dom"/>
</dbReference>
<dbReference type="Pfam" id="PF02826">
    <property type="entry name" value="2-Hacid_dh_C"/>
    <property type="match status" value="1"/>
</dbReference>
<evidence type="ECO:0008006" key="8">
    <source>
        <dbReference type="Google" id="ProtNLM"/>
    </source>
</evidence>
<proteinExistence type="inferred from homology"/>
<feature type="domain" description="D-isomer specific 2-hydroxyacid dehydrogenase NAD-binding" evidence="5">
    <location>
        <begin position="105"/>
        <end position="278"/>
    </location>
</feature>
<protein>
    <recommendedName>
        <fullName evidence="8">D-isomer specific 2-hydroxyacid dehydrogenase NAD-binding domain-containing protein</fullName>
    </recommendedName>
</protein>
<dbReference type="InterPro" id="IPR006140">
    <property type="entry name" value="D-isomer_DH_NAD-bd"/>
</dbReference>
<evidence type="ECO:0000259" key="4">
    <source>
        <dbReference type="Pfam" id="PF00389"/>
    </source>
</evidence>
<evidence type="ECO:0000313" key="6">
    <source>
        <dbReference type="EMBL" id="OGH68716.1"/>
    </source>
</evidence>
<dbReference type="CDD" id="cd05300">
    <property type="entry name" value="2-Hacid_dh_1"/>
    <property type="match status" value="1"/>
</dbReference>
<evidence type="ECO:0000256" key="2">
    <source>
        <dbReference type="ARBA" id="ARBA00023027"/>
    </source>
</evidence>
<dbReference type="AlphaFoldDB" id="A0A1F6MAQ5"/>
<evidence type="ECO:0000259" key="5">
    <source>
        <dbReference type="Pfam" id="PF02826"/>
    </source>
</evidence>
<dbReference type="FunFam" id="3.40.50.720:FF:000363">
    <property type="entry name" value="D-isomer specific 2-hydroxyacid dehydrogenase"/>
    <property type="match status" value="1"/>
</dbReference>
<feature type="domain" description="D-isomer specific 2-hydroxyacid dehydrogenase catalytic" evidence="4">
    <location>
        <begin position="13"/>
        <end position="310"/>
    </location>
</feature>
<dbReference type="GO" id="GO:0051287">
    <property type="term" value="F:NAD binding"/>
    <property type="evidence" value="ECO:0007669"/>
    <property type="project" value="InterPro"/>
</dbReference>
<keyword evidence="2" id="KW-0520">NAD</keyword>
<dbReference type="EMBL" id="MFPU01000084">
    <property type="protein sequence ID" value="OGH68716.1"/>
    <property type="molecule type" value="Genomic_DNA"/>
</dbReference>
<reference evidence="6 7" key="1">
    <citation type="journal article" date="2016" name="Nat. Commun.">
        <title>Thousands of microbial genomes shed light on interconnected biogeochemical processes in an aquifer system.</title>
        <authorList>
            <person name="Anantharaman K."/>
            <person name="Brown C.T."/>
            <person name="Hug L.A."/>
            <person name="Sharon I."/>
            <person name="Castelle C.J."/>
            <person name="Probst A.J."/>
            <person name="Thomas B.C."/>
            <person name="Singh A."/>
            <person name="Wilkins M.J."/>
            <person name="Karaoz U."/>
            <person name="Brodie E.L."/>
            <person name="Williams K.H."/>
            <person name="Hubbard S.S."/>
            <person name="Banfield J.F."/>
        </authorList>
    </citation>
    <scope>NUCLEOTIDE SEQUENCE [LARGE SCALE GENOMIC DNA]</scope>
</reference>
<accession>A0A1F6MAQ5</accession>
<keyword evidence="1 3" id="KW-0560">Oxidoreductase</keyword>
<sequence>MQITKTPHLFIDYHVEKIKQAAEDIEVVIVNNDKETAEHLPDADAIAVFPATMPASLKDAKKLRWVHSFAAGVDKILTDEVKNSDVLVSNSSGIHKYPISEHVIGFMLILSHKFDRMFESQEKHLWEKQEDATELRDKTLLIVGLGNIGGEIARLGKAFGMKVIAVTREVRNEDSPADEVFPPESLNEHLGEADFVIISVPLTDETHHLFNLERIKKMKPSAILMNIGRGQIIHEQELVEALKQKIIAGAALDVTEEEPLPSTSPLWDMENVIITPHNSGLSERQMDRAIDLLCENIKAFVKGDKLVTQVDKEKGY</sequence>
<dbReference type="GO" id="GO:0016616">
    <property type="term" value="F:oxidoreductase activity, acting on the CH-OH group of donors, NAD or NADP as acceptor"/>
    <property type="evidence" value="ECO:0007669"/>
    <property type="project" value="InterPro"/>
</dbReference>
<evidence type="ECO:0000256" key="3">
    <source>
        <dbReference type="RuleBase" id="RU003719"/>
    </source>
</evidence>
<dbReference type="PANTHER" id="PTHR43333">
    <property type="entry name" value="2-HACID_DH_C DOMAIN-CONTAINING PROTEIN"/>
    <property type="match status" value="1"/>
</dbReference>
<comment type="similarity">
    <text evidence="3">Belongs to the D-isomer specific 2-hydroxyacid dehydrogenase family.</text>
</comment>
<dbReference type="Pfam" id="PF00389">
    <property type="entry name" value="2-Hacid_dh"/>
    <property type="match status" value="1"/>
</dbReference>
<dbReference type="Proteomes" id="UP000177953">
    <property type="component" value="Unassembled WGS sequence"/>
</dbReference>
<gene>
    <name evidence="6" type="ORF">A2754_02445</name>
</gene>
<organism evidence="6 7">
    <name type="scientific">Candidatus Magasanikbacteria bacterium RIFCSPHIGHO2_01_FULL_47_8</name>
    <dbReference type="NCBI Taxonomy" id="1798673"/>
    <lineage>
        <taxon>Bacteria</taxon>
        <taxon>Candidatus Magasanikiibacteriota</taxon>
    </lineage>
</organism>
<dbReference type="InterPro" id="IPR036291">
    <property type="entry name" value="NAD(P)-bd_dom_sf"/>
</dbReference>
<dbReference type="Gene3D" id="3.40.50.720">
    <property type="entry name" value="NAD(P)-binding Rossmann-like Domain"/>
    <property type="match status" value="2"/>
</dbReference>
<dbReference type="SUPFAM" id="SSF52283">
    <property type="entry name" value="Formate/glycerate dehydrogenase catalytic domain-like"/>
    <property type="match status" value="1"/>
</dbReference>
<evidence type="ECO:0000313" key="7">
    <source>
        <dbReference type="Proteomes" id="UP000177953"/>
    </source>
</evidence>
<dbReference type="SUPFAM" id="SSF51735">
    <property type="entry name" value="NAD(P)-binding Rossmann-fold domains"/>
    <property type="match status" value="1"/>
</dbReference>
<name>A0A1F6MAQ5_9BACT</name>
<evidence type="ECO:0000256" key="1">
    <source>
        <dbReference type="ARBA" id="ARBA00023002"/>
    </source>
</evidence>
<dbReference type="PANTHER" id="PTHR43333:SF1">
    <property type="entry name" value="D-ISOMER SPECIFIC 2-HYDROXYACID DEHYDROGENASE NAD-BINDING DOMAIN-CONTAINING PROTEIN"/>
    <property type="match status" value="1"/>
</dbReference>
<comment type="caution">
    <text evidence="6">The sequence shown here is derived from an EMBL/GenBank/DDBJ whole genome shotgun (WGS) entry which is preliminary data.</text>
</comment>